<sequence>MDIINFAKSDLGVAIAWIATVLSLVLTIWAMFTKQTLKVENINLKQSIQTLKQELTNKEVNQIGKNNSYIEKNKGGVHFN</sequence>
<protein>
    <submittedName>
        <fullName evidence="3">Uncharacterized protein</fullName>
    </submittedName>
</protein>
<dbReference type="EMBL" id="RFEW01000030">
    <property type="protein sequence ID" value="RSO53583.1"/>
    <property type="molecule type" value="Genomic_DNA"/>
</dbReference>
<keyword evidence="2" id="KW-0812">Transmembrane</keyword>
<dbReference type="RefSeq" id="WP_017386310.1">
    <property type="nucleotide sequence ID" value="NZ_BKDB01000045.1"/>
</dbReference>
<name>A0A429JUA0_ACIPI</name>
<keyword evidence="2" id="KW-1133">Transmembrane helix</keyword>
<dbReference type="Proteomes" id="UP000271320">
    <property type="component" value="Unassembled WGS sequence"/>
</dbReference>
<evidence type="ECO:0000313" key="3">
    <source>
        <dbReference type="EMBL" id="RSO53583.1"/>
    </source>
</evidence>
<proteinExistence type="predicted"/>
<reference evidence="3 4" key="1">
    <citation type="submission" date="2018-10" db="EMBL/GenBank/DDBJ databases">
        <title>GWAS and RNA-Seq identify cryptic mechanisms of antimicrobial resistance in Acinetobacter baumannii.</title>
        <authorList>
            <person name="Sahl J.W."/>
        </authorList>
    </citation>
    <scope>NUCLEOTIDE SEQUENCE [LARGE SCALE GENOMIC DNA]</scope>
    <source>
        <strain evidence="3 4">TG41884</strain>
    </source>
</reference>
<accession>A0A429JUA0</accession>
<keyword evidence="1" id="KW-0175">Coiled coil</keyword>
<evidence type="ECO:0000313" key="4">
    <source>
        <dbReference type="Proteomes" id="UP000271320"/>
    </source>
</evidence>
<evidence type="ECO:0000256" key="1">
    <source>
        <dbReference type="SAM" id="Coils"/>
    </source>
</evidence>
<dbReference type="AlphaFoldDB" id="A0A429JUA0"/>
<organism evidence="3 4">
    <name type="scientific">Acinetobacter pittii</name>
    <name type="common">Acinetobacter genomosp. 3</name>
    <dbReference type="NCBI Taxonomy" id="48296"/>
    <lineage>
        <taxon>Bacteria</taxon>
        <taxon>Pseudomonadati</taxon>
        <taxon>Pseudomonadota</taxon>
        <taxon>Gammaproteobacteria</taxon>
        <taxon>Moraxellales</taxon>
        <taxon>Moraxellaceae</taxon>
        <taxon>Acinetobacter</taxon>
        <taxon>Acinetobacter calcoaceticus/baumannii complex</taxon>
    </lineage>
</organism>
<comment type="caution">
    <text evidence="3">The sequence shown here is derived from an EMBL/GenBank/DDBJ whole genome shotgun (WGS) entry which is preliminary data.</text>
</comment>
<feature type="coiled-coil region" evidence="1">
    <location>
        <begin position="34"/>
        <end position="61"/>
    </location>
</feature>
<evidence type="ECO:0000256" key="2">
    <source>
        <dbReference type="SAM" id="Phobius"/>
    </source>
</evidence>
<feature type="transmembrane region" description="Helical" evidence="2">
    <location>
        <begin position="12"/>
        <end position="32"/>
    </location>
</feature>
<keyword evidence="2" id="KW-0472">Membrane</keyword>
<gene>
    <name evidence="3" type="ORF">EA752_19930</name>
</gene>